<dbReference type="EMBL" id="WIXE01015176">
    <property type="protein sequence ID" value="KAK5973675.1"/>
    <property type="molecule type" value="Genomic_DNA"/>
</dbReference>
<evidence type="ECO:0000256" key="1">
    <source>
        <dbReference type="SAM" id="Coils"/>
    </source>
</evidence>
<feature type="compositionally biased region" description="Basic and acidic residues" evidence="2">
    <location>
        <begin position="246"/>
        <end position="257"/>
    </location>
</feature>
<organism evidence="3 4">
    <name type="scientific">Trichostrongylus colubriformis</name>
    <name type="common">Black scour worm</name>
    <dbReference type="NCBI Taxonomy" id="6319"/>
    <lineage>
        <taxon>Eukaryota</taxon>
        <taxon>Metazoa</taxon>
        <taxon>Ecdysozoa</taxon>
        <taxon>Nematoda</taxon>
        <taxon>Chromadorea</taxon>
        <taxon>Rhabditida</taxon>
        <taxon>Rhabditina</taxon>
        <taxon>Rhabditomorpha</taxon>
        <taxon>Strongyloidea</taxon>
        <taxon>Trichostrongylidae</taxon>
        <taxon>Trichostrongylus</taxon>
    </lineage>
</organism>
<evidence type="ECO:0000256" key="2">
    <source>
        <dbReference type="SAM" id="MobiDB-lite"/>
    </source>
</evidence>
<keyword evidence="1" id="KW-0175">Coiled coil</keyword>
<gene>
    <name evidence="3" type="ORF">GCK32_007481</name>
</gene>
<dbReference type="Proteomes" id="UP001331761">
    <property type="component" value="Unassembled WGS sequence"/>
</dbReference>
<protein>
    <submittedName>
        <fullName evidence="3">Uncharacterized protein</fullName>
    </submittedName>
</protein>
<feature type="region of interest" description="Disordered" evidence="2">
    <location>
        <begin position="235"/>
        <end position="270"/>
    </location>
</feature>
<keyword evidence="4" id="KW-1185">Reference proteome</keyword>
<feature type="coiled-coil region" evidence="1">
    <location>
        <begin position="152"/>
        <end position="182"/>
    </location>
</feature>
<comment type="caution">
    <text evidence="3">The sequence shown here is derived from an EMBL/GenBank/DDBJ whole genome shotgun (WGS) entry which is preliminary data.</text>
</comment>
<dbReference type="AlphaFoldDB" id="A0AAN8FP99"/>
<feature type="compositionally biased region" description="Acidic residues" evidence="2">
    <location>
        <begin position="258"/>
        <end position="270"/>
    </location>
</feature>
<accession>A0AAN8FP99</accession>
<name>A0AAN8FP99_TRICO</name>
<sequence length="390" mass="45216">MASTQPTDEFTRKRQTQERRLIEEICYKRSCVRLAPSFPSEEEIQKKIRKFMRYIYSIVTSNSLFNGLAEVSATKSKLFARAEAALYKCRLEKVHMEVSNTMDRIRGAAEGLSMAYEVYGLLVLSDKALETSRDAFYDEEEQGVSLEPSFIADFVRKELDFLEELNHRIESEIREAQLQEQNESRVSEFEKVKNMISELREDFSKEWEQIRGQIDSQNDSMKSMKESIEAMGESLRNMSEAPARVPDIKPDSPRETSMEEDQGGAEDTDDQVEEDLLDFGEEYDYCDSISEVNGKCASADKVEHEQFSYPEKQRKMELGRRRCLIRAFLAGKSDVPERRISYLNSMRPEDTFLVCLFCLAKRHITRTAKICERPVEDEKNPMYSLSRQPS</sequence>
<proteinExistence type="predicted"/>
<evidence type="ECO:0000313" key="3">
    <source>
        <dbReference type="EMBL" id="KAK5973675.1"/>
    </source>
</evidence>
<reference evidence="3 4" key="1">
    <citation type="submission" date="2019-10" db="EMBL/GenBank/DDBJ databases">
        <title>Assembly and Annotation for the nematode Trichostrongylus colubriformis.</title>
        <authorList>
            <person name="Martin J."/>
        </authorList>
    </citation>
    <scope>NUCLEOTIDE SEQUENCE [LARGE SCALE GENOMIC DNA]</scope>
    <source>
        <strain evidence="3">G859</strain>
        <tissue evidence="3">Whole worm</tissue>
    </source>
</reference>
<evidence type="ECO:0000313" key="4">
    <source>
        <dbReference type="Proteomes" id="UP001331761"/>
    </source>
</evidence>